<name>A0AAE3J6J9_9FIRM</name>
<dbReference type="InterPro" id="IPR029033">
    <property type="entry name" value="His_PPase_superfam"/>
</dbReference>
<dbReference type="InterPro" id="IPR013078">
    <property type="entry name" value="His_Pase_superF_clade-1"/>
</dbReference>
<dbReference type="CDD" id="cd07067">
    <property type="entry name" value="HP_PGM_like"/>
    <property type="match status" value="1"/>
</dbReference>
<dbReference type="Proteomes" id="UP001197875">
    <property type="component" value="Unassembled WGS sequence"/>
</dbReference>
<dbReference type="SUPFAM" id="SSF53254">
    <property type="entry name" value="Phosphoglycerate mutase-like"/>
    <property type="match status" value="1"/>
</dbReference>
<evidence type="ECO:0000313" key="1">
    <source>
        <dbReference type="EMBL" id="MCC2190093.1"/>
    </source>
</evidence>
<dbReference type="Gene3D" id="3.40.50.1240">
    <property type="entry name" value="Phosphoglycerate mutase-like"/>
    <property type="match status" value="1"/>
</dbReference>
<sequence length="253" mass="29182">MKLLLIRHGDPDYTIDSLTEKGHREAQLLAEKMKNVPVKDFYVSPLGRARATADYTLKKVGRKATVLDWMEEFPAFLNPQESQGLKNAYGTHKNNQNRVIWDMVPEYWTNHPEFCTKDGWRSTEAAQMSNMPTLYDRVAKGLDELLASHGYHREGNMYRTEKGNEDTIALYCHFGVSCVMLSYLWGISPFILWHSLMMAPTSVTELVTEEREEGKVFFRATRIGDISHLYAGGEEPAFAGRFCETYDKWEERH</sequence>
<dbReference type="RefSeq" id="WP_178045855.1">
    <property type="nucleotide sequence ID" value="NZ_JAJEPR010000014.1"/>
</dbReference>
<protein>
    <submittedName>
        <fullName evidence="1">Histidine phosphatase family protein</fullName>
    </submittedName>
</protein>
<organism evidence="1 2">
    <name type="scientific">Fusicatenibacter faecihominis</name>
    <dbReference type="NCBI Taxonomy" id="2881276"/>
    <lineage>
        <taxon>Bacteria</taxon>
        <taxon>Bacillati</taxon>
        <taxon>Bacillota</taxon>
        <taxon>Clostridia</taxon>
        <taxon>Lachnospirales</taxon>
        <taxon>Lachnospiraceae</taxon>
        <taxon>Fusicatenibacter</taxon>
    </lineage>
</organism>
<proteinExistence type="predicted"/>
<comment type="caution">
    <text evidence="1">The sequence shown here is derived from an EMBL/GenBank/DDBJ whole genome shotgun (WGS) entry which is preliminary data.</text>
</comment>
<dbReference type="SMART" id="SM00855">
    <property type="entry name" value="PGAM"/>
    <property type="match status" value="1"/>
</dbReference>
<accession>A0AAE3J6J9</accession>
<reference evidence="1 2" key="1">
    <citation type="submission" date="2021-10" db="EMBL/GenBank/DDBJ databases">
        <title>Anaerobic single-cell dispensing facilitates the cultivation of human gut bacteria.</title>
        <authorList>
            <person name="Afrizal A."/>
        </authorList>
    </citation>
    <scope>NUCLEOTIDE SEQUENCE [LARGE SCALE GENOMIC DNA]</scope>
    <source>
        <strain evidence="1 2">CLA-AA-H277</strain>
    </source>
</reference>
<dbReference type="Pfam" id="PF00300">
    <property type="entry name" value="His_Phos_1"/>
    <property type="match status" value="1"/>
</dbReference>
<keyword evidence="2" id="KW-1185">Reference proteome</keyword>
<evidence type="ECO:0000313" key="2">
    <source>
        <dbReference type="Proteomes" id="UP001197875"/>
    </source>
</evidence>
<gene>
    <name evidence="1" type="ORF">LKD71_09785</name>
</gene>
<dbReference type="EMBL" id="JAJEPR010000014">
    <property type="protein sequence ID" value="MCC2190093.1"/>
    <property type="molecule type" value="Genomic_DNA"/>
</dbReference>
<dbReference type="AlphaFoldDB" id="A0AAE3J6J9"/>